<evidence type="ECO:0008006" key="4">
    <source>
        <dbReference type="Google" id="ProtNLM"/>
    </source>
</evidence>
<feature type="transmembrane region" description="Helical" evidence="1">
    <location>
        <begin position="32"/>
        <end position="53"/>
    </location>
</feature>
<evidence type="ECO:0000313" key="3">
    <source>
        <dbReference type="Proteomes" id="UP000746747"/>
    </source>
</evidence>
<keyword evidence="1" id="KW-1133">Transmembrane helix</keyword>
<evidence type="ECO:0000256" key="1">
    <source>
        <dbReference type="SAM" id="Phobius"/>
    </source>
</evidence>
<dbReference type="OrthoDB" id="5859052at2759"/>
<dbReference type="AlphaFoldDB" id="A0A8J2Q8G8"/>
<dbReference type="Proteomes" id="UP000746747">
    <property type="component" value="Unassembled WGS sequence"/>
</dbReference>
<accession>A0A8J2Q8G8</accession>
<proteinExistence type="predicted"/>
<keyword evidence="1" id="KW-0812">Transmembrane</keyword>
<name>A0A8J2Q8G8_9BILA</name>
<feature type="transmembrane region" description="Helical" evidence="1">
    <location>
        <begin position="104"/>
        <end position="126"/>
    </location>
</feature>
<keyword evidence="3" id="KW-1185">Reference proteome</keyword>
<feature type="transmembrane region" description="Helical" evidence="1">
    <location>
        <begin position="147"/>
        <end position="170"/>
    </location>
</feature>
<reference evidence="2" key="1">
    <citation type="submission" date="2021-09" db="EMBL/GenBank/DDBJ databases">
        <authorList>
            <consortium name="Pathogen Informatics"/>
        </authorList>
    </citation>
    <scope>NUCLEOTIDE SEQUENCE</scope>
</reference>
<dbReference type="SUPFAM" id="SSF81321">
    <property type="entry name" value="Family A G protein-coupled receptor-like"/>
    <property type="match status" value="1"/>
</dbReference>
<gene>
    <name evidence="2" type="ORF">CJOHNSTONI_LOCUS1220</name>
</gene>
<sequence>MSFAVNETAAEDINVNANEEIIRTIGFILLTYGYVVAGILLTSVNIPVFLLVVTRKALRYPYLVLAVVFFNNGLTGICAILIGTKRIIDIADGEKLIDNHECVLNVYTFLLTLFFLNGWSLLVHSLERFCVVTFPIYYYKKSTRISHALIAAQYIITIIVITSTVIASLIEPPRRISNFCMNFGAQFFTKHSHNRDLSHFLGNQKRYTHTSLISCCFTFFFVVAPSALEYIYIMDSSIMSKITVLCWAYFPILNSFNMVMLFLYRQRDFQRAAIRCFKYLLCQRKQIVHPIVVVGFER</sequence>
<evidence type="ECO:0000313" key="2">
    <source>
        <dbReference type="EMBL" id="CAG9530766.1"/>
    </source>
</evidence>
<organism evidence="2 3">
    <name type="scientific">Cercopithifilaria johnstoni</name>
    <dbReference type="NCBI Taxonomy" id="2874296"/>
    <lineage>
        <taxon>Eukaryota</taxon>
        <taxon>Metazoa</taxon>
        <taxon>Ecdysozoa</taxon>
        <taxon>Nematoda</taxon>
        <taxon>Chromadorea</taxon>
        <taxon>Rhabditida</taxon>
        <taxon>Spirurina</taxon>
        <taxon>Spiruromorpha</taxon>
        <taxon>Filarioidea</taxon>
        <taxon>Onchocercidae</taxon>
        <taxon>Cercopithifilaria</taxon>
    </lineage>
</organism>
<feature type="transmembrane region" description="Helical" evidence="1">
    <location>
        <begin position="244"/>
        <end position="264"/>
    </location>
</feature>
<comment type="caution">
    <text evidence="2">The sequence shown here is derived from an EMBL/GenBank/DDBJ whole genome shotgun (WGS) entry which is preliminary data.</text>
</comment>
<dbReference type="EMBL" id="CAKAEH010000357">
    <property type="protein sequence ID" value="CAG9530766.1"/>
    <property type="molecule type" value="Genomic_DNA"/>
</dbReference>
<dbReference type="Gene3D" id="1.20.1070.10">
    <property type="entry name" value="Rhodopsin 7-helix transmembrane proteins"/>
    <property type="match status" value="1"/>
</dbReference>
<feature type="transmembrane region" description="Helical" evidence="1">
    <location>
        <begin position="211"/>
        <end position="232"/>
    </location>
</feature>
<protein>
    <recommendedName>
        <fullName evidence="4">G-protein coupled receptors family 1 profile domain-containing protein</fullName>
    </recommendedName>
</protein>
<feature type="transmembrane region" description="Helical" evidence="1">
    <location>
        <begin position="60"/>
        <end position="84"/>
    </location>
</feature>
<keyword evidence="1" id="KW-0472">Membrane</keyword>